<feature type="transmembrane region" description="Helical" evidence="1">
    <location>
        <begin position="38"/>
        <end position="56"/>
    </location>
</feature>
<dbReference type="EMBL" id="CP144914">
    <property type="protein sequence ID" value="WWD79265.1"/>
    <property type="molecule type" value="Genomic_DNA"/>
</dbReference>
<accession>A0A5C7FK23</accession>
<evidence type="ECO:0000313" key="3">
    <source>
        <dbReference type="Proteomes" id="UP000321816"/>
    </source>
</evidence>
<name>A0A5C7FK23_9BACI</name>
<sequence>MRKGEKIIDIGGLIVVTSLSFTWISTPYENISGFSSEGMFLLAAIAYPVLNSYYLINSVNKFWGFLSVGGGAVFVLIVLIRTISEPGTSPASGLLIAASGLAIIAWGIIKDNEAHDTLSSE</sequence>
<keyword evidence="1" id="KW-0812">Transmembrane</keyword>
<protein>
    <submittedName>
        <fullName evidence="2">Uncharacterized protein</fullName>
    </submittedName>
</protein>
<keyword evidence="3" id="KW-1185">Reference proteome</keyword>
<dbReference type="RefSeq" id="WP_147803427.1">
    <property type="nucleotide sequence ID" value="NZ_CP144914.1"/>
</dbReference>
<feature type="transmembrane region" description="Helical" evidence="1">
    <location>
        <begin position="7"/>
        <end position="26"/>
    </location>
</feature>
<keyword evidence="1" id="KW-1133">Transmembrane helix</keyword>
<gene>
    <name evidence="2" type="ORF">FTX54_012670</name>
</gene>
<dbReference type="Proteomes" id="UP000321816">
    <property type="component" value="Chromosome"/>
</dbReference>
<dbReference type="AlphaFoldDB" id="A0A5C7FK23"/>
<feature type="transmembrane region" description="Helical" evidence="1">
    <location>
        <begin position="63"/>
        <end position="84"/>
    </location>
</feature>
<feature type="transmembrane region" description="Helical" evidence="1">
    <location>
        <begin position="90"/>
        <end position="109"/>
    </location>
</feature>
<organism evidence="2 3">
    <name type="scientific">Alkalicoccus halolimnae</name>
    <dbReference type="NCBI Taxonomy" id="1667239"/>
    <lineage>
        <taxon>Bacteria</taxon>
        <taxon>Bacillati</taxon>
        <taxon>Bacillota</taxon>
        <taxon>Bacilli</taxon>
        <taxon>Bacillales</taxon>
        <taxon>Bacillaceae</taxon>
        <taxon>Alkalicoccus</taxon>
    </lineage>
</organism>
<evidence type="ECO:0000313" key="2">
    <source>
        <dbReference type="EMBL" id="WWD79265.1"/>
    </source>
</evidence>
<dbReference type="KEGG" id="ahal:FTX54_012670"/>
<reference evidence="2 3" key="1">
    <citation type="submission" date="2024-01" db="EMBL/GenBank/DDBJ databases">
        <title>Complete Genome Sequence of Alkalicoccus halolimnae BZ-SZ-XJ29T, a Moderately Halophilic Bacterium Isolated from a Salt Lake.</title>
        <authorList>
            <person name="Zhao B."/>
        </authorList>
    </citation>
    <scope>NUCLEOTIDE SEQUENCE [LARGE SCALE GENOMIC DNA]</scope>
    <source>
        <strain evidence="2 3">BZ-SZ-XJ29</strain>
    </source>
</reference>
<keyword evidence="1" id="KW-0472">Membrane</keyword>
<dbReference type="OrthoDB" id="9905237at2"/>
<proteinExistence type="predicted"/>
<evidence type="ECO:0000256" key="1">
    <source>
        <dbReference type="SAM" id="Phobius"/>
    </source>
</evidence>